<accession>W9CT38</accession>
<feature type="compositionally biased region" description="Polar residues" evidence="3">
    <location>
        <begin position="120"/>
        <end position="152"/>
    </location>
</feature>
<comment type="subcellular location">
    <subcellularLocation>
        <location evidence="1">Nucleus</location>
    </subcellularLocation>
</comment>
<evidence type="ECO:0000313" key="5">
    <source>
        <dbReference type="EMBL" id="ESZ99031.1"/>
    </source>
</evidence>
<dbReference type="PROSITE" id="PS00463">
    <property type="entry name" value="ZN2_CY6_FUNGAL_1"/>
    <property type="match status" value="1"/>
</dbReference>
<dbReference type="InterPro" id="IPR036864">
    <property type="entry name" value="Zn2-C6_fun-type_DNA-bd_sf"/>
</dbReference>
<sequence>MNGLLRSKQGCWTCRLRKKKCDERKPSPCLTCESLAITCYEHGVKPEWMDNGPREKEMANRIKQIVKHTSRRKGRLASASADQKNGDAEASAISLAPKPTAVSSNRSSIVIGDVDHQRPNSETSPAHSEQSASADASMGSTPDSGNSFPSTPSITGNEAALLMHFLDNVFSLQYPMYKPEVAEGGRGWLLSLLLKTKPLYHASIGLSAYHRGVVLRGISHGACTKPSIAEQEGHLAICLTEFQDAFRLAQKSVSDYSICPDNGLEIMACVVQLVFFELFGVRKSSWQIHLRAATDIFGQAYRKHTTELGLLVNNESTSDTLSTLCKLGDSENTITFQFLFGVVLWLDIVSCVTTGKSPQLLDLHPVAFGAKAQIKLEKIMGCKNWAMTEIGRISMLHESKRDGLQGGIFDAHSFENQVENIRQTIRRGLNEQFLSELRITNPSSTSHVESRIGPQDIITRLFTRAAYIYLELVAGGFKSIEENPDLHNIIAGPMTILSTLLRGDTFRAIKYVLFASIEGPLNASSEYHLTSSGKVAALLCSKCQQNYYLKPLNSLEQRLTTRVSGRKYILKLPFRNAIRIPLDTQPRLLQYEASQQRHQEFTLLLGISSQNVTGAIKVA</sequence>
<dbReference type="GO" id="GO:0005634">
    <property type="term" value="C:nucleus"/>
    <property type="evidence" value="ECO:0007669"/>
    <property type="project" value="UniProtKB-SubCell"/>
</dbReference>
<evidence type="ECO:0000259" key="4">
    <source>
        <dbReference type="PROSITE" id="PS50048"/>
    </source>
</evidence>
<name>W9CT38_SCLBF</name>
<dbReference type="PANTHER" id="PTHR37534:SF26">
    <property type="entry name" value="TRANSCRIPTION FACTOR, PUTATIVE-RELATED"/>
    <property type="match status" value="1"/>
</dbReference>
<evidence type="ECO:0000256" key="1">
    <source>
        <dbReference type="ARBA" id="ARBA00004123"/>
    </source>
</evidence>
<feature type="domain" description="Zn(2)-C6 fungal-type" evidence="4">
    <location>
        <begin position="10"/>
        <end position="39"/>
    </location>
</feature>
<keyword evidence="2" id="KW-0539">Nucleus</keyword>
<proteinExistence type="predicted"/>
<feature type="region of interest" description="Disordered" evidence="3">
    <location>
        <begin position="115"/>
        <end position="152"/>
    </location>
</feature>
<dbReference type="OrthoDB" id="5213892at2759"/>
<dbReference type="GO" id="GO:0000976">
    <property type="term" value="F:transcription cis-regulatory region binding"/>
    <property type="evidence" value="ECO:0007669"/>
    <property type="project" value="TreeGrafter"/>
</dbReference>
<dbReference type="Proteomes" id="UP000019487">
    <property type="component" value="Unassembled WGS sequence"/>
</dbReference>
<dbReference type="Pfam" id="PF11951">
    <property type="entry name" value="Fungal_trans_2"/>
    <property type="match status" value="1"/>
</dbReference>
<dbReference type="Gene3D" id="4.10.240.10">
    <property type="entry name" value="Zn(2)-C6 fungal-type DNA-binding domain"/>
    <property type="match status" value="1"/>
</dbReference>
<evidence type="ECO:0000256" key="3">
    <source>
        <dbReference type="SAM" id="MobiDB-lite"/>
    </source>
</evidence>
<evidence type="ECO:0000256" key="2">
    <source>
        <dbReference type="ARBA" id="ARBA00023242"/>
    </source>
</evidence>
<gene>
    <name evidence="5" type="ORF">SBOR_0565</name>
</gene>
<dbReference type="GO" id="GO:0000981">
    <property type="term" value="F:DNA-binding transcription factor activity, RNA polymerase II-specific"/>
    <property type="evidence" value="ECO:0007669"/>
    <property type="project" value="InterPro"/>
</dbReference>
<evidence type="ECO:0000313" key="6">
    <source>
        <dbReference type="Proteomes" id="UP000019487"/>
    </source>
</evidence>
<protein>
    <recommendedName>
        <fullName evidence="4">Zn(2)-C6 fungal-type domain-containing protein</fullName>
    </recommendedName>
</protein>
<dbReference type="Pfam" id="PF00172">
    <property type="entry name" value="Zn_clus"/>
    <property type="match status" value="1"/>
</dbReference>
<dbReference type="SMART" id="SM00066">
    <property type="entry name" value="GAL4"/>
    <property type="match status" value="1"/>
</dbReference>
<feature type="region of interest" description="Disordered" evidence="3">
    <location>
        <begin position="66"/>
        <end position="99"/>
    </location>
</feature>
<dbReference type="InterPro" id="IPR021858">
    <property type="entry name" value="Fun_TF"/>
</dbReference>
<dbReference type="GO" id="GO:0045944">
    <property type="term" value="P:positive regulation of transcription by RNA polymerase II"/>
    <property type="evidence" value="ECO:0007669"/>
    <property type="project" value="TreeGrafter"/>
</dbReference>
<dbReference type="GO" id="GO:0008270">
    <property type="term" value="F:zinc ion binding"/>
    <property type="evidence" value="ECO:0007669"/>
    <property type="project" value="InterPro"/>
</dbReference>
<feature type="compositionally biased region" description="Basic residues" evidence="3">
    <location>
        <begin position="66"/>
        <end position="75"/>
    </location>
</feature>
<dbReference type="HOGENOM" id="CLU_019313_1_0_1"/>
<reference evidence="5 6" key="1">
    <citation type="journal article" date="2014" name="Genome Announc.">
        <title>Draft genome sequence of Sclerotinia borealis, a psychrophilic plant pathogenic fungus.</title>
        <authorList>
            <person name="Mardanov A.V."/>
            <person name="Beletsky A.V."/>
            <person name="Kadnikov V.V."/>
            <person name="Ignatov A.N."/>
            <person name="Ravin N.V."/>
        </authorList>
    </citation>
    <scope>NUCLEOTIDE SEQUENCE [LARGE SCALE GENOMIC DNA]</scope>
    <source>
        <strain evidence="6">F-4157</strain>
    </source>
</reference>
<dbReference type="PANTHER" id="PTHR37534">
    <property type="entry name" value="TRANSCRIPTIONAL ACTIVATOR PROTEIN UGA3"/>
    <property type="match status" value="1"/>
</dbReference>
<organism evidence="5 6">
    <name type="scientific">Sclerotinia borealis (strain F-4128)</name>
    <dbReference type="NCBI Taxonomy" id="1432307"/>
    <lineage>
        <taxon>Eukaryota</taxon>
        <taxon>Fungi</taxon>
        <taxon>Dikarya</taxon>
        <taxon>Ascomycota</taxon>
        <taxon>Pezizomycotina</taxon>
        <taxon>Leotiomycetes</taxon>
        <taxon>Helotiales</taxon>
        <taxon>Sclerotiniaceae</taxon>
        <taxon>Sclerotinia</taxon>
    </lineage>
</organism>
<comment type="caution">
    <text evidence="5">The sequence shown here is derived from an EMBL/GenBank/DDBJ whole genome shotgun (WGS) entry which is preliminary data.</text>
</comment>
<dbReference type="EMBL" id="AYSA01000025">
    <property type="protein sequence ID" value="ESZ99031.1"/>
    <property type="molecule type" value="Genomic_DNA"/>
</dbReference>
<dbReference type="PROSITE" id="PS50048">
    <property type="entry name" value="ZN2_CY6_FUNGAL_2"/>
    <property type="match status" value="1"/>
</dbReference>
<dbReference type="CDD" id="cd00067">
    <property type="entry name" value="GAL4"/>
    <property type="match status" value="1"/>
</dbReference>
<dbReference type="SUPFAM" id="SSF57701">
    <property type="entry name" value="Zn2/Cys6 DNA-binding domain"/>
    <property type="match status" value="1"/>
</dbReference>
<keyword evidence="6" id="KW-1185">Reference proteome</keyword>
<dbReference type="STRING" id="1432307.W9CT38"/>
<dbReference type="InterPro" id="IPR001138">
    <property type="entry name" value="Zn2Cys6_DnaBD"/>
</dbReference>
<dbReference type="AlphaFoldDB" id="W9CT38"/>